<proteinExistence type="predicted"/>
<evidence type="ECO:0000313" key="2">
    <source>
        <dbReference type="Proteomes" id="UP000074119"/>
    </source>
</evidence>
<gene>
    <name evidence="1" type="ORF">AZF00_12650</name>
</gene>
<organism evidence="1 2">
    <name type="scientific">Zhongshania aliphaticivorans</name>
    <dbReference type="NCBI Taxonomy" id="1470434"/>
    <lineage>
        <taxon>Bacteria</taxon>
        <taxon>Pseudomonadati</taxon>
        <taxon>Pseudomonadota</taxon>
        <taxon>Gammaproteobacteria</taxon>
        <taxon>Cellvibrionales</taxon>
        <taxon>Spongiibacteraceae</taxon>
        <taxon>Zhongshania</taxon>
    </lineage>
</organism>
<name>A0A127M7C7_9GAMM</name>
<dbReference type="RefSeq" id="WP_008248807.1">
    <property type="nucleotide sequence ID" value="NZ_CP014544.1"/>
</dbReference>
<reference evidence="1 2" key="1">
    <citation type="submission" date="2015-12" db="EMBL/GenBank/DDBJ databases">
        <authorList>
            <person name="Shamseldin A."/>
            <person name="Moawad H."/>
            <person name="Abd El-Rahim W.M."/>
            <person name="Sadowsky M.J."/>
        </authorList>
    </citation>
    <scope>NUCLEOTIDE SEQUENCE [LARGE SCALE GENOMIC DNA]</scope>
    <source>
        <strain evidence="1 2">SM2</strain>
    </source>
</reference>
<dbReference type="KEGG" id="zal:AZF00_12650"/>
<evidence type="ECO:0000313" key="1">
    <source>
        <dbReference type="EMBL" id="AMO69101.1"/>
    </source>
</evidence>
<dbReference type="Pfam" id="PF12224">
    <property type="entry name" value="Amidoligase_2"/>
    <property type="match status" value="1"/>
</dbReference>
<dbReference type="InterPro" id="IPR022025">
    <property type="entry name" value="Amidoligase_2"/>
</dbReference>
<accession>A0A127M7C7</accession>
<dbReference type="AlphaFoldDB" id="A0A127M7C7"/>
<dbReference type="STRING" id="1470434.AZF00_12650"/>
<dbReference type="Proteomes" id="UP000074119">
    <property type="component" value="Chromosome"/>
</dbReference>
<sequence>MTKPLDAYRKQLWPLPMQLHTRAGDVRRLGVEIEFTGMEIDAIVDSIINQYGGRAEALSDYEINVVETSLGQFGVELDFSYIKRISRERHESADSNDLEELAEAIVGAIAKQLVPFEVVAPPIDMTDLWQLEDLFLTLRNSDAQGTHASAKNAFGLQLNPEMPDCEAATILNYLRAFLCLYEWLKMRCDVDFSRRLTSYVDPFGKDYIRKILKPSYEPTIEELIDDYLEFNPTRNRALDMLPLFAHIDEPRLRAKVDDDRVKARPTLHYRLPNSLIDDPQWGLIHPYRDWLQVDNLAMDKARLETVCRAYRNYLDNPTANLFTNWSHSVSQWLIPELL</sequence>
<evidence type="ECO:0008006" key="3">
    <source>
        <dbReference type="Google" id="ProtNLM"/>
    </source>
</evidence>
<protein>
    <recommendedName>
        <fullName evidence="3">Alpha-L-fucosidase</fullName>
    </recommendedName>
</protein>
<dbReference type="EMBL" id="CP014544">
    <property type="protein sequence ID" value="AMO69101.1"/>
    <property type="molecule type" value="Genomic_DNA"/>
</dbReference>